<evidence type="ECO:0000259" key="7">
    <source>
        <dbReference type="PROSITE" id="PS50004"/>
    </source>
</evidence>
<evidence type="ECO:0000313" key="10">
    <source>
        <dbReference type="Proteomes" id="UP001605036"/>
    </source>
</evidence>
<dbReference type="PANTHER" id="PTHR47038:SF1">
    <property type="entry name" value="BAG-ASSOCIATED GRAM PROTEIN 1"/>
    <property type="match status" value="1"/>
</dbReference>
<dbReference type="InterPro" id="IPR035892">
    <property type="entry name" value="C2_domain_sf"/>
</dbReference>
<evidence type="ECO:0000256" key="1">
    <source>
        <dbReference type="ARBA" id="ARBA00004167"/>
    </source>
</evidence>
<protein>
    <recommendedName>
        <fullName evidence="11">BAG-associated GRAM protein 1</fullName>
    </recommendedName>
</protein>
<evidence type="ECO:0008006" key="11">
    <source>
        <dbReference type="Google" id="ProtNLM"/>
    </source>
</evidence>
<dbReference type="Pfam" id="PF00168">
    <property type="entry name" value="C2"/>
    <property type="match status" value="1"/>
</dbReference>
<dbReference type="InterPro" id="IPR000008">
    <property type="entry name" value="C2_dom"/>
</dbReference>
<evidence type="ECO:0000256" key="3">
    <source>
        <dbReference type="ARBA" id="ARBA00022989"/>
    </source>
</evidence>
<dbReference type="GO" id="GO:0016020">
    <property type="term" value="C:membrane"/>
    <property type="evidence" value="ECO:0007669"/>
    <property type="project" value="UniProtKB-SubCell"/>
</dbReference>
<dbReference type="InterPro" id="IPR044655">
    <property type="entry name" value="BAGP1-like"/>
</dbReference>
<dbReference type="SMART" id="SM00568">
    <property type="entry name" value="GRAM"/>
    <property type="match status" value="1"/>
</dbReference>
<feature type="region of interest" description="Disordered" evidence="5">
    <location>
        <begin position="600"/>
        <end position="630"/>
    </location>
</feature>
<dbReference type="Pfam" id="PF02893">
    <property type="entry name" value="GRAM"/>
    <property type="match status" value="1"/>
</dbReference>
<evidence type="ECO:0000313" key="9">
    <source>
        <dbReference type="EMBL" id="KAL2651574.1"/>
    </source>
</evidence>
<dbReference type="Proteomes" id="UP001605036">
    <property type="component" value="Unassembled WGS sequence"/>
</dbReference>
<gene>
    <name evidence="9" type="ORF">R1flu_019702</name>
</gene>
<feature type="transmembrane region" description="Helical" evidence="6">
    <location>
        <begin position="21"/>
        <end position="38"/>
    </location>
</feature>
<evidence type="ECO:0000256" key="6">
    <source>
        <dbReference type="SAM" id="Phobius"/>
    </source>
</evidence>
<dbReference type="InterPro" id="IPR004182">
    <property type="entry name" value="GRAM"/>
</dbReference>
<proteinExistence type="predicted"/>
<feature type="domain" description="C2" evidence="7">
    <location>
        <begin position="82"/>
        <end position="198"/>
    </location>
</feature>
<dbReference type="Gene3D" id="2.60.40.150">
    <property type="entry name" value="C2 domain"/>
    <property type="match status" value="1"/>
</dbReference>
<keyword evidence="3 6" id="KW-1133">Transmembrane helix</keyword>
<evidence type="ECO:0000259" key="8">
    <source>
        <dbReference type="PROSITE" id="PS51778"/>
    </source>
</evidence>
<dbReference type="PROSITE" id="PS50004">
    <property type="entry name" value="C2"/>
    <property type="match status" value="1"/>
</dbReference>
<evidence type="ECO:0000256" key="4">
    <source>
        <dbReference type="ARBA" id="ARBA00023136"/>
    </source>
</evidence>
<dbReference type="AlphaFoldDB" id="A0ABD1ZN87"/>
<dbReference type="CDD" id="cd00030">
    <property type="entry name" value="C2"/>
    <property type="match status" value="1"/>
</dbReference>
<dbReference type="PROSITE" id="PS51778">
    <property type="entry name" value="VAST"/>
    <property type="match status" value="1"/>
</dbReference>
<organism evidence="9 10">
    <name type="scientific">Riccia fluitans</name>
    <dbReference type="NCBI Taxonomy" id="41844"/>
    <lineage>
        <taxon>Eukaryota</taxon>
        <taxon>Viridiplantae</taxon>
        <taxon>Streptophyta</taxon>
        <taxon>Embryophyta</taxon>
        <taxon>Marchantiophyta</taxon>
        <taxon>Marchantiopsida</taxon>
        <taxon>Marchantiidae</taxon>
        <taxon>Marchantiales</taxon>
        <taxon>Ricciaceae</taxon>
        <taxon>Riccia</taxon>
    </lineage>
</organism>
<reference evidence="9 10" key="1">
    <citation type="submission" date="2024-09" db="EMBL/GenBank/DDBJ databases">
        <title>Chromosome-scale assembly of Riccia fluitans.</title>
        <authorList>
            <person name="Paukszto L."/>
            <person name="Sawicki J."/>
            <person name="Karawczyk K."/>
            <person name="Piernik-Szablinska J."/>
            <person name="Szczecinska M."/>
            <person name="Mazdziarz M."/>
        </authorList>
    </citation>
    <scope>NUCLEOTIDE SEQUENCE [LARGE SCALE GENOMIC DNA]</scope>
    <source>
        <strain evidence="9">Rf_01</strain>
        <tissue evidence="9">Aerial parts of the thallus</tissue>
    </source>
</reference>
<comment type="subcellular location">
    <subcellularLocation>
        <location evidence="1">Membrane</location>
        <topology evidence="1">Single-pass membrane protein</topology>
    </subcellularLocation>
</comment>
<dbReference type="SUPFAM" id="SSF49562">
    <property type="entry name" value="C2 domain (Calcium/lipid-binding domain, CaLB)"/>
    <property type="match status" value="1"/>
</dbReference>
<feature type="compositionally biased region" description="Polar residues" evidence="5">
    <location>
        <begin position="600"/>
        <end position="612"/>
    </location>
</feature>
<evidence type="ECO:0000256" key="2">
    <source>
        <dbReference type="ARBA" id="ARBA00022692"/>
    </source>
</evidence>
<keyword evidence="2 6" id="KW-0812">Transmembrane</keyword>
<dbReference type="Pfam" id="PF16016">
    <property type="entry name" value="VASt"/>
    <property type="match status" value="1"/>
</dbReference>
<feature type="domain" description="VASt" evidence="8">
    <location>
        <begin position="424"/>
        <end position="597"/>
    </location>
</feature>
<sequence length="630" mass="70924">MWIGNVTERALKVFVPSWGEINISLLAAVLLVLIVSFFQHTLLDEREGGKSGGRKGELSREFETNKSAFSDFSGHDASSSNGMTQSKEVATRSWDSDFIYMIRLELLAAKNLLAAHLNGTSDPYAIIICGGEKRFSTLVPGTRNPMWGEEFDFYVEDLPVEIKVSIHDWDIVWKSTCLGTTTLLIGDEGQNEAVWYPLDSAAGQVCMQTITKKYPVSASGSLSGFQSTMARRRYTSEKQIGTEVRQKPGPLQTIFDLPPDEVVLHSYSCALERSFLYHGRMFLSNWHICFHSNVFAKQMKVVLPYEDIEEIKRSQHAFINPAITIILRAGSGGHGVPPLASTDGRAKYKFASYWNRNHVFRALQRAAQRFREMKEQAQQEQQQSTLRAQSSSFRHLKEVPTLHSMDELPTPSKEEVNAYVPFLEEEVLTEIVKKELPASVEKVFRVCFADDSKFTEAFRALRKDTELQIESWHRTGQYIGENRKITFRAVCNNPMCPPDSAMTEYQHASFSEDKSILFLETVQQCHDIPFGSYFEVHARWTFERSSDSSCTLVLKVGAHFKKWCFMQGKIKAGTITEVKGGSKLIIDVMMKFLEEANAAERNSTSDNASAGEQTKDAEVGATPAVVTSQL</sequence>
<keyword evidence="4 6" id="KW-0472">Membrane</keyword>
<evidence type="ECO:0000256" key="5">
    <source>
        <dbReference type="SAM" id="MobiDB-lite"/>
    </source>
</evidence>
<name>A0ABD1ZN87_9MARC</name>
<dbReference type="PANTHER" id="PTHR47038">
    <property type="entry name" value="BAG-ASSOCIATED GRAM PROTEIN 1"/>
    <property type="match status" value="1"/>
</dbReference>
<dbReference type="SMART" id="SM00239">
    <property type="entry name" value="C2"/>
    <property type="match status" value="1"/>
</dbReference>
<dbReference type="InterPro" id="IPR011993">
    <property type="entry name" value="PH-like_dom_sf"/>
</dbReference>
<dbReference type="EMBL" id="JBHFFA010000001">
    <property type="protein sequence ID" value="KAL2651574.1"/>
    <property type="molecule type" value="Genomic_DNA"/>
</dbReference>
<dbReference type="InterPro" id="IPR031968">
    <property type="entry name" value="VASt"/>
</dbReference>
<dbReference type="Gene3D" id="2.30.29.30">
    <property type="entry name" value="Pleckstrin-homology domain (PH domain)/Phosphotyrosine-binding domain (PTB)"/>
    <property type="match status" value="1"/>
</dbReference>
<comment type="caution">
    <text evidence="9">The sequence shown here is derived from an EMBL/GenBank/DDBJ whole genome shotgun (WGS) entry which is preliminary data.</text>
</comment>
<keyword evidence="10" id="KW-1185">Reference proteome</keyword>
<accession>A0ABD1ZN87</accession>